<evidence type="ECO:0000259" key="7">
    <source>
        <dbReference type="PROSITE" id="PS50002"/>
    </source>
</evidence>
<dbReference type="InterPro" id="IPR036770">
    <property type="entry name" value="Ankyrin_rpt-contain_sf"/>
</dbReference>
<dbReference type="AlphaFoldDB" id="A0A6F9D7T0"/>
<evidence type="ECO:0000256" key="3">
    <source>
        <dbReference type="ARBA" id="ARBA00023043"/>
    </source>
</evidence>
<dbReference type="InterPro" id="IPR033635">
    <property type="entry name" value="ANKS1/Caskin"/>
</dbReference>
<dbReference type="Gene3D" id="2.30.30.40">
    <property type="entry name" value="SH3 Domains"/>
    <property type="match status" value="1"/>
</dbReference>
<keyword evidence="2" id="KW-0677">Repeat</keyword>
<dbReference type="InterPro" id="IPR002110">
    <property type="entry name" value="Ankyrin_rpt"/>
</dbReference>
<feature type="repeat" description="ANK" evidence="4">
    <location>
        <begin position="110"/>
        <end position="142"/>
    </location>
</feature>
<dbReference type="SUPFAM" id="SSF47769">
    <property type="entry name" value="SAM/Pointed domain"/>
    <property type="match status" value="2"/>
</dbReference>
<feature type="repeat" description="ANK" evidence="4">
    <location>
        <begin position="77"/>
        <end position="109"/>
    </location>
</feature>
<dbReference type="PROSITE" id="PS50105">
    <property type="entry name" value="SAM_DOMAIN"/>
    <property type="match status" value="2"/>
</dbReference>
<feature type="compositionally biased region" description="Low complexity" evidence="6">
    <location>
        <begin position="677"/>
        <end position="701"/>
    </location>
</feature>
<feature type="region of interest" description="Disordered" evidence="6">
    <location>
        <begin position="876"/>
        <end position="1174"/>
    </location>
</feature>
<dbReference type="PANTHER" id="PTHR24174">
    <property type="entry name" value="ANKYRIN REPEAT AND STERILE ALPHA MOTIF DOMAIN-CONTAINING PROTEIN 1"/>
    <property type="match status" value="1"/>
</dbReference>
<keyword evidence="3 4" id="KW-0040">ANK repeat</keyword>
<dbReference type="SMART" id="SM00454">
    <property type="entry name" value="SAM"/>
    <property type="match status" value="2"/>
</dbReference>
<feature type="repeat" description="ANK" evidence="4">
    <location>
        <begin position="187"/>
        <end position="215"/>
    </location>
</feature>
<dbReference type="Gene3D" id="1.10.150.50">
    <property type="entry name" value="Transcription Factor, Ets-1"/>
    <property type="match status" value="2"/>
</dbReference>
<dbReference type="InterPro" id="IPR036028">
    <property type="entry name" value="SH3-like_dom_sf"/>
</dbReference>
<organism evidence="9">
    <name type="scientific">Phallusia mammillata</name>
    <dbReference type="NCBI Taxonomy" id="59560"/>
    <lineage>
        <taxon>Eukaryota</taxon>
        <taxon>Metazoa</taxon>
        <taxon>Chordata</taxon>
        <taxon>Tunicata</taxon>
        <taxon>Ascidiacea</taxon>
        <taxon>Phlebobranchia</taxon>
        <taxon>Ascidiidae</taxon>
        <taxon>Phallusia</taxon>
    </lineage>
</organism>
<feature type="compositionally biased region" description="Polar residues" evidence="6">
    <location>
        <begin position="963"/>
        <end position="976"/>
    </location>
</feature>
<dbReference type="Pfam" id="PF12796">
    <property type="entry name" value="Ank_2"/>
    <property type="match status" value="2"/>
</dbReference>
<dbReference type="PANTHER" id="PTHR24174:SF16">
    <property type="entry name" value="CASKIN-2"/>
    <property type="match status" value="1"/>
</dbReference>
<feature type="region of interest" description="Disordered" evidence="6">
    <location>
        <begin position="763"/>
        <end position="790"/>
    </location>
</feature>
<dbReference type="PROSITE" id="PS50002">
    <property type="entry name" value="SH3"/>
    <property type="match status" value="1"/>
</dbReference>
<dbReference type="Gene3D" id="1.25.40.20">
    <property type="entry name" value="Ankyrin repeat-containing domain"/>
    <property type="match status" value="3"/>
</dbReference>
<feature type="region of interest" description="Disordered" evidence="6">
    <location>
        <begin position="677"/>
        <end position="742"/>
    </location>
</feature>
<evidence type="ECO:0000313" key="9">
    <source>
        <dbReference type="EMBL" id="CAB3227749.1"/>
    </source>
</evidence>
<reference evidence="9" key="1">
    <citation type="submission" date="2020-04" db="EMBL/GenBank/DDBJ databases">
        <authorList>
            <person name="Neveu A P."/>
        </authorList>
    </citation>
    <scope>NUCLEOTIDE SEQUENCE</scope>
    <source>
        <tissue evidence="9">Whole embryo</tissue>
    </source>
</reference>
<dbReference type="SUPFAM" id="SSF50044">
    <property type="entry name" value="SH3-domain"/>
    <property type="match status" value="1"/>
</dbReference>
<dbReference type="SMART" id="SM00326">
    <property type="entry name" value="SH3"/>
    <property type="match status" value="1"/>
</dbReference>
<feature type="repeat" description="ANK" evidence="4">
    <location>
        <begin position="44"/>
        <end position="76"/>
    </location>
</feature>
<evidence type="ECO:0000256" key="6">
    <source>
        <dbReference type="SAM" id="MobiDB-lite"/>
    </source>
</evidence>
<dbReference type="PROSITE" id="PS50088">
    <property type="entry name" value="ANK_REPEAT"/>
    <property type="match status" value="5"/>
</dbReference>
<dbReference type="InterPro" id="IPR013761">
    <property type="entry name" value="SAM/pointed_sf"/>
</dbReference>
<dbReference type="InterPro" id="IPR001452">
    <property type="entry name" value="SH3_domain"/>
</dbReference>
<feature type="region of interest" description="Disordered" evidence="6">
    <location>
        <begin position="809"/>
        <end position="851"/>
    </location>
</feature>
<dbReference type="InterPro" id="IPR001660">
    <property type="entry name" value="SAM"/>
</dbReference>
<sequence length="1202" mass="131360">MGKGEELLEAVRLQDLSTAQKILNRGKGKILGSKKINVNYQNNEGTTALHQAALVGSSDIMCLLLDSRAQIDIQDRKGNTPLHYCAWQGKSEQVATLLQCGANHSLKASNGITPLHLASQYGHITACKMLLQYGADPIKQNLHGHTCLDLACEFGRLEVVELLLNCQFGLKLIEPYLNYSHENEYSHTTSPLHLAAKNGHGNVIRALLQAGMNINWRCPSGTCLHEAVTHGKLDVVQLLVDCGIDTSITNTQGQTALDIVKGLPQTHPTIDMMKILSLTNSSFLQVYAVNDFKNVYDKSSLAFTRGTIITVVEQNASGNWKGRIDNLNGIPSVGYFPSAYVRPIDQDDYHASIAGSDDSGIHPYDEEVNFTCHPTSTMYTYPISNLPTSHHVISNASHKYVNMEPHVTASPPHASRKHVIPNVNNPSYDDVIFSQQVQNKSHLSVKKSNAPTQPIETIPVSKPLIANPGYEDVLIDCSSVSVSISGKASNVATQIACNHKPLQNQALPSTHSAVGPLTATNRTVVQGSGKASKSEEEVLQWLQSIHMEDYCQSFLSHGYDMVTISYMNPSDLSALNIFNPDDRSTLSSQIHVLRSTGKYPKLLARLPNTVDEWLSSIGLLDYMPIFKKHGILSIERLTQTSWEDLQDLKINKLGHQKKITIAIKELLHLLQSVTVRTSTSPVSQPQNTSAVLSSPSESSLSTDKQVQVSRKMSNLKPSSGYAPPVSVKPGTKPKPKTMASFHENPGLSLELQKALNRRQKVIDDASGSEPKSPAKETSVEPKQVTPSSYVAHSQPNAYVVSKVDVIQPSGPSLKATTPSPQTRKQGSHHRGPPPSPPKRTTSVSADDGSAEVVPDKQLPHIPVQNHHHPVPVVAVKKPGVAPKPTKPEKPQINANKPNVMKKPTAKPKPMSQLATNQVELPSPPKHTLKTSPVHGNAAQNTQSIAPKSPLGNVGNRFDLSVLDQLSPSKPSLMENNQKPKVEKQPFPGEIQEPFVKKQTFSSGNRKPNEKQPFPKESRKPVVKNQIPTVKTSGTSSHNTISFHSPAEDFQWPAPPPPLDVDLPDPEPLPEVMSDHETCFEEDIDTGTVKRRPASINLLNEVHTPSTSEQKEKKMNEAVKTAHQVNKTPDIPTSQVPVLPPKTARKSDPLPPPVPAKLGKKQTQPLDIPDSDEELQNTEARKVLDDIGSMFDDLVNEFDEILG</sequence>
<evidence type="ECO:0000256" key="5">
    <source>
        <dbReference type="PROSITE-ProRule" id="PRU00192"/>
    </source>
</evidence>
<accession>A0A6F9D7T0</accession>
<evidence type="ECO:0000256" key="1">
    <source>
        <dbReference type="ARBA" id="ARBA00022443"/>
    </source>
</evidence>
<feature type="domain" description="SAM" evidence="8">
    <location>
        <begin position="608"/>
        <end position="669"/>
    </location>
</feature>
<proteinExistence type="evidence at transcript level"/>
<dbReference type="PROSITE" id="PS50297">
    <property type="entry name" value="ANK_REP_REGION"/>
    <property type="match status" value="5"/>
</dbReference>
<feature type="compositionally biased region" description="Polar residues" evidence="6">
    <location>
        <begin position="1122"/>
        <end position="1135"/>
    </location>
</feature>
<dbReference type="SUPFAM" id="SSF48403">
    <property type="entry name" value="Ankyrin repeat"/>
    <property type="match status" value="1"/>
</dbReference>
<feature type="domain" description="SH3" evidence="7">
    <location>
        <begin position="281"/>
        <end position="346"/>
    </location>
</feature>
<keyword evidence="1 5" id="KW-0728">SH3 domain</keyword>
<feature type="compositionally biased region" description="Polar residues" evidence="6">
    <location>
        <begin position="814"/>
        <end position="824"/>
    </location>
</feature>
<dbReference type="SMART" id="SM00248">
    <property type="entry name" value="ANK"/>
    <property type="match status" value="6"/>
</dbReference>
<evidence type="ECO:0000256" key="4">
    <source>
        <dbReference type="PROSITE-ProRule" id="PRU00023"/>
    </source>
</evidence>
<feature type="repeat" description="ANK" evidence="4">
    <location>
        <begin position="219"/>
        <end position="251"/>
    </location>
</feature>
<feature type="domain" description="SAM" evidence="8">
    <location>
        <begin position="533"/>
        <end position="596"/>
    </location>
</feature>
<protein>
    <submittedName>
        <fullName evidence="9">Caskin-1-like</fullName>
    </submittedName>
</protein>
<name>A0A6F9D7T0_9ASCI</name>
<evidence type="ECO:0000259" key="8">
    <source>
        <dbReference type="PROSITE" id="PS50105"/>
    </source>
</evidence>
<feature type="compositionally biased region" description="Polar residues" evidence="6">
    <location>
        <begin position="1025"/>
        <end position="1042"/>
    </location>
</feature>
<dbReference type="Pfam" id="PF00536">
    <property type="entry name" value="SAM_1"/>
    <property type="match status" value="2"/>
</dbReference>
<dbReference type="EMBL" id="LR783590">
    <property type="protein sequence ID" value="CAB3227749.1"/>
    <property type="molecule type" value="mRNA"/>
</dbReference>
<feature type="compositionally biased region" description="Polar residues" evidence="6">
    <location>
        <begin position="702"/>
        <end position="717"/>
    </location>
</feature>
<dbReference type="Pfam" id="PF07653">
    <property type="entry name" value="SH3_2"/>
    <property type="match status" value="1"/>
</dbReference>
<evidence type="ECO:0000256" key="2">
    <source>
        <dbReference type="ARBA" id="ARBA00022737"/>
    </source>
</evidence>
<gene>
    <name evidence="9" type="primary">Caskin1</name>
</gene>
<feature type="compositionally biased region" description="Basic and acidic residues" evidence="6">
    <location>
        <begin position="1006"/>
        <end position="1019"/>
    </location>
</feature>
<dbReference type="Pfam" id="PF13857">
    <property type="entry name" value="Ank_5"/>
    <property type="match status" value="1"/>
</dbReference>